<organism evidence="4 5">
    <name type="scientific">Eptatretus burgeri</name>
    <name type="common">Inshore hagfish</name>
    <dbReference type="NCBI Taxonomy" id="7764"/>
    <lineage>
        <taxon>Eukaryota</taxon>
        <taxon>Metazoa</taxon>
        <taxon>Chordata</taxon>
        <taxon>Craniata</taxon>
        <taxon>Vertebrata</taxon>
        <taxon>Cyclostomata</taxon>
        <taxon>Myxini</taxon>
        <taxon>Myxiniformes</taxon>
        <taxon>Myxinidae</taxon>
        <taxon>Eptatretinae</taxon>
        <taxon>Eptatretus</taxon>
    </lineage>
</organism>
<accession>A0A8C4QKP2</accession>
<dbReference type="Ensembl" id="ENSEBUT00000016916.1">
    <property type="protein sequence ID" value="ENSEBUP00000016340.1"/>
    <property type="gene ID" value="ENSEBUG00000010253.1"/>
</dbReference>
<dbReference type="InterPro" id="IPR003954">
    <property type="entry name" value="RRM_euk-type"/>
</dbReference>
<feature type="domain" description="G-patch" evidence="3">
    <location>
        <begin position="126"/>
        <end position="166"/>
    </location>
</feature>
<keyword evidence="2" id="KW-0747">Spliceosome</keyword>
<dbReference type="GO" id="GO:0003723">
    <property type="term" value="F:RNA binding"/>
    <property type="evidence" value="ECO:0007669"/>
    <property type="project" value="UniProtKB-UniRule"/>
</dbReference>
<dbReference type="OMA" id="FIEYANN"/>
<dbReference type="PROSITE" id="PS50174">
    <property type="entry name" value="G_PATCH"/>
    <property type="match status" value="1"/>
</dbReference>
<evidence type="ECO:0000313" key="5">
    <source>
        <dbReference type="Proteomes" id="UP000694388"/>
    </source>
</evidence>
<dbReference type="PIRSF" id="PIRSF031066">
    <property type="entry name" value="Splicing_factor_SPF45"/>
    <property type="match status" value="1"/>
</dbReference>
<dbReference type="GeneTree" id="ENSGT00790000123099"/>
<keyword evidence="2" id="KW-0507">mRNA processing</keyword>
<dbReference type="GO" id="GO:0045292">
    <property type="term" value="P:mRNA cis splicing, via spliceosome"/>
    <property type="evidence" value="ECO:0007669"/>
    <property type="project" value="UniProtKB-UniRule"/>
</dbReference>
<sequence>MSLYDDITVDASGPQAEGWSKNFKMLQTQLQVKKVTLTQAKVGVNLHCSKGSTNDDPGMKRGVAEIQFDNACVIMLFCSALPVEEDPMRHSRMGGKAAIPPPIYDEGSERSRSPPILPGTFLSNMGGTVAHKIMAKYGFREGQGLGKHEQGLSTALSVEKTSKRGGKIVIGEMQEKGSCDPLKKKLPPTLILTLIFQNMVGAGEVDEDLEGETKEECEKYGKVIRCLIFELPTSNDEEAVRIFLEFERIESAIKASFYNLDKFRRLDLGANISP</sequence>
<comment type="subcellular location">
    <subcellularLocation>
        <location evidence="2">Nucleus</location>
    </subcellularLocation>
</comment>
<dbReference type="Proteomes" id="UP000694388">
    <property type="component" value="Unplaced"/>
</dbReference>
<reference evidence="4" key="1">
    <citation type="submission" date="2025-08" db="UniProtKB">
        <authorList>
            <consortium name="Ensembl"/>
        </authorList>
    </citation>
    <scope>IDENTIFICATION</scope>
</reference>
<dbReference type="GO" id="GO:0071011">
    <property type="term" value="C:precatalytic spliceosome"/>
    <property type="evidence" value="ECO:0007669"/>
    <property type="project" value="TreeGrafter"/>
</dbReference>
<proteinExistence type="predicted"/>
<dbReference type="GO" id="GO:0000380">
    <property type="term" value="P:alternative mRNA splicing, via spliceosome"/>
    <property type="evidence" value="ECO:0007669"/>
    <property type="project" value="TreeGrafter"/>
</dbReference>
<dbReference type="InterPro" id="IPR000467">
    <property type="entry name" value="G_patch_dom"/>
</dbReference>
<dbReference type="Pfam" id="PF01585">
    <property type="entry name" value="G-patch"/>
    <property type="match status" value="1"/>
</dbReference>
<dbReference type="GO" id="GO:0005654">
    <property type="term" value="C:nucleoplasm"/>
    <property type="evidence" value="ECO:0007669"/>
    <property type="project" value="UniProtKB-UniRule"/>
</dbReference>
<protein>
    <recommendedName>
        <fullName evidence="2">Splicing factor 45</fullName>
    </recommendedName>
    <alternativeName>
        <fullName evidence="2">RNA-binding motif protein 17</fullName>
    </alternativeName>
</protein>
<keyword evidence="2" id="KW-0508">mRNA splicing</keyword>
<comment type="function">
    <text evidence="2">Splice factor that binds to the single-stranded 3'AG at the exon/intron border and promotes its utilization in the second catalytic step. Involved in the regulation of alternative splicing and the utilization of cryptic splice sites.</text>
</comment>
<evidence type="ECO:0000259" key="3">
    <source>
        <dbReference type="PROSITE" id="PS50174"/>
    </source>
</evidence>
<evidence type="ECO:0000256" key="2">
    <source>
        <dbReference type="PIRNR" id="PIRNR031066"/>
    </source>
</evidence>
<dbReference type="PANTHER" id="PTHR13288">
    <property type="entry name" value="SPLICING FACTOR 45 SPF45"/>
    <property type="match status" value="1"/>
</dbReference>
<name>A0A8C4QKP2_EPTBU</name>
<dbReference type="InterPro" id="IPR035979">
    <property type="entry name" value="RBD_domain_sf"/>
</dbReference>
<dbReference type="SMART" id="SM00361">
    <property type="entry name" value="RRM_1"/>
    <property type="match status" value="1"/>
</dbReference>
<dbReference type="InterPro" id="IPR012677">
    <property type="entry name" value="Nucleotide-bd_a/b_plait_sf"/>
</dbReference>
<keyword evidence="1 2" id="KW-0694">RNA-binding</keyword>
<dbReference type="InterPro" id="IPR040052">
    <property type="entry name" value="RBM17"/>
</dbReference>
<dbReference type="Gene3D" id="3.30.70.330">
    <property type="match status" value="1"/>
</dbReference>
<dbReference type="SUPFAM" id="SSF54928">
    <property type="entry name" value="RNA-binding domain, RBD"/>
    <property type="match status" value="1"/>
</dbReference>
<keyword evidence="2" id="KW-0539">Nucleus</keyword>
<keyword evidence="5" id="KW-1185">Reference proteome</keyword>
<comment type="subunit">
    <text evidence="2">Associates with the spliceosome.</text>
</comment>
<reference evidence="4" key="2">
    <citation type="submission" date="2025-09" db="UniProtKB">
        <authorList>
            <consortium name="Ensembl"/>
        </authorList>
    </citation>
    <scope>IDENTIFICATION</scope>
</reference>
<dbReference type="SMART" id="SM00443">
    <property type="entry name" value="G_patch"/>
    <property type="match status" value="1"/>
</dbReference>
<evidence type="ECO:0000313" key="4">
    <source>
        <dbReference type="Ensembl" id="ENSEBUP00000016340.1"/>
    </source>
</evidence>
<dbReference type="AlphaFoldDB" id="A0A8C4QKP2"/>
<evidence type="ECO:0000256" key="1">
    <source>
        <dbReference type="ARBA" id="ARBA00022884"/>
    </source>
</evidence>
<dbReference type="PANTHER" id="PTHR13288:SF8">
    <property type="entry name" value="SPLICING FACTOR 45"/>
    <property type="match status" value="1"/>
</dbReference>